<sequence length="95" mass="11278">MLVGSYYDQLINYFFHNLDQNVIVTKQFRLLRQLKCYTQQHSSTMISLMSQIYAVESPLYVINLGTPLPYTRAIIYLFVVSSYYQTTQHHLKVYN</sequence>
<protein>
    <submittedName>
        <fullName evidence="1">Uncharacterized protein</fullName>
    </submittedName>
</protein>
<proteinExistence type="predicted"/>
<name>A0A645G342_9ZZZZ</name>
<organism evidence="1">
    <name type="scientific">bioreactor metagenome</name>
    <dbReference type="NCBI Taxonomy" id="1076179"/>
    <lineage>
        <taxon>unclassified sequences</taxon>
        <taxon>metagenomes</taxon>
        <taxon>ecological metagenomes</taxon>
    </lineage>
</organism>
<accession>A0A645G342</accession>
<gene>
    <name evidence="1" type="ORF">SDC9_168657</name>
</gene>
<dbReference type="EMBL" id="VSSQ01069235">
    <property type="protein sequence ID" value="MPN21278.1"/>
    <property type="molecule type" value="Genomic_DNA"/>
</dbReference>
<evidence type="ECO:0000313" key="1">
    <source>
        <dbReference type="EMBL" id="MPN21278.1"/>
    </source>
</evidence>
<comment type="caution">
    <text evidence="1">The sequence shown here is derived from an EMBL/GenBank/DDBJ whole genome shotgun (WGS) entry which is preliminary data.</text>
</comment>
<reference evidence="1" key="1">
    <citation type="submission" date="2019-08" db="EMBL/GenBank/DDBJ databases">
        <authorList>
            <person name="Kucharzyk K."/>
            <person name="Murdoch R.W."/>
            <person name="Higgins S."/>
            <person name="Loffler F."/>
        </authorList>
    </citation>
    <scope>NUCLEOTIDE SEQUENCE</scope>
</reference>
<dbReference type="AlphaFoldDB" id="A0A645G342"/>